<organism evidence="1 2">
    <name type="scientific">Rhizobium ruizarguesonis</name>
    <dbReference type="NCBI Taxonomy" id="2081791"/>
    <lineage>
        <taxon>Bacteria</taxon>
        <taxon>Pseudomonadati</taxon>
        <taxon>Pseudomonadota</taxon>
        <taxon>Alphaproteobacteria</taxon>
        <taxon>Hyphomicrobiales</taxon>
        <taxon>Rhizobiaceae</taxon>
        <taxon>Rhizobium/Agrobacterium group</taxon>
        <taxon>Rhizobium</taxon>
    </lineage>
</organism>
<dbReference type="RefSeq" id="WP_164566555.1">
    <property type="nucleotide sequence ID" value="NZ_WUFC01000046.1"/>
</dbReference>
<dbReference type="AlphaFoldDB" id="A0AAE5C5P4"/>
<gene>
    <name evidence="1" type="ORF">GR217_34385</name>
</gene>
<protein>
    <submittedName>
        <fullName evidence="1">Uncharacterized protein</fullName>
    </submittedName>
</protein>
<dbReference type="Proteomes" id="UP000661163">
    <property type="component" value="Unassembled WGS sequence"/>
</dbReference>
<evidence type="ECO:0000313" key="1">
    <source>
        <dbReference type="EMBL" id="NEI52709.1"/>
    </source>
</evidence>
<proteinExistence type="predicted"/>
<accession>A0AAE5C5P4</accession>
<evidence type="ECO:0000313" key="2">
    <source>
        <dbReference type="Proteomes" id="UP000661163"/>
    </source>
</evidence>
<name>A0AAE5C5P4_9HYPH</name>
<reference evidence="1 2" key="1">
    <citation type="submission" date="2019-12" db="EMBL/GenBank/DDBJ databases">
        <title>Rhizobium genotypes associated with high levels of biological nitrogen fixation by grain legumes in a temperate-maritime cropping system.</title>
        <authorList>
            <person name="Maluk M."/>
            <person name="Francesc Ferrando Molina F."/>
            <person name="Lopez Del Egido L."/>
            <person name="Lafos M."/>
            <person name="Langarica-Fuentes A."/>
            <person name="Gebre Yohannes G."/>
            <person name="Young M.W."/>
            <person name="Martin P."/>
            <person name="Gantlett R."/>
            <person name="Kenicer G."/>
            <person name="Hawes C."/>
            <person name="Begg G.S."/>
            <person name="Quilliam R.S."/>
            <person name="Squire G.R."/>
            <person name="Poole P.S."/>
            <person name="Young P.W."/>
            <person name="Iannetta P.M."/>
            <person name="James E.K."/>
        </authorList>
    </citation>
    <scope>NUCLEOTIDE SEQUENCE [LARGE SCALE GENOMIC DNA]</scope>
    <source>
        <strain evidence="1 2">JHI985</strain>
    </source>
</reference>
<sequence length="210" mass="22915">MGFPAAWQVPREWAGEPAFILGGGASLKGFDASRLIGRGRIIAVNDAGLDLAPFADVLYFADGMSRWFGWNLDRLHLFRGRYCVTRAVDLVTVEAVTIRRLWRDKASALSRDPTKLAGLCSGSNALNLAYLFGCNPIYLLGFDMGGGHWHDNHKAPARDRYQADFIPALERMGGELAVEGVDVINCNPASALKCFPFADLETVLANVRAA</sequence>
<dbReference type="EMBL" id="WUFC01000046">
    <property type="protein sequence ID" value="NEI52709.1"/>
    <property type="molecule type" value="Genomic_DNA"/>
</dbReference>
<comment type="caution">
    <text evidence="1">The sequence shown here is derived from an EMBL/GenBank/DDBJ whole genome shotgun (WGS) entry which is preliminary data.</text>
</comment>